<evidence type="ECO:0000256" key="1">
    <source>
        <dbReference type="SAM" id="SignalP"/>
    </source>
</evidence>
<reference evidence="3 4" key="2">
    <citation type="submission" date="2020-08" db="EMBL/GenBank/DDBJ databases">
        <title>The Agave Microbiome: Exploring the role of microbial communities in plant adaptations to desert environments.</title>
        <authorList>
            <person name="Partida-Martinez L.P."/>
        </authorList>
    </citation>
    <scope>NUCLEOTIDE SEQUENCE [LARGE SCALE GENOMIC DNA]</scope>
    <source>
        <strain evidence="3 4">AS3.13</strain>
    </source>
</reference>
<dbReference type="AlphaFoldDB" id="A0A7X0JCL2"/>
<organism evidence="3 4">
    <name type="scientific">Sphingomonas endophytica</name>
    <dbReference type="NCBI Taxonomy" id="869719"/>
    <lineage>
        <taxon>Bacteria</taxon>
        <taxon>Pseudomonadati</taxon>
        <taxon>Pseudomonadota</taxon>
        <taxon>Alphaproteobacteria</taxon>
        <taxon>Sphingomonadales</taxon>
        <taxon>Sphingomonadaceae</taxon>
        <taxon>Sphingomonas</taxon>
    </lineage>
</organism>
<evidence type="ECO:0000313" key="3">
    <source>
        <dbReference type="EMBL" id="MBB6505148.1"/>
    </source>
</evidence>
<evidence type="ECO:0000313" key="2">
    <source>
        <dbReference type="EMBL" id="MBB5726153.1"/>
    </source>
</evidence>
<comment type="caution">
    <text evidence="3">The sequence shown here is derived from an EMBL/GenBank/DDBJ whole genome shotgun (WGS) entry which is preliminary data.</text>
</comment>
<accession>A0A7X0JCL2</accession>
<feature type="chain" id="PRO_5044441113" evidence="1">
    <location>
        <begin position="30"/>
        <end position="407"/>
    </location>
</feature>
<keyword evidence="1" id="KW-0732">Signal</keyword>
<reference evidence="3 4" key="3">
    <citation type="submission" date="2020-08" db="EMBL/GenBank/DDBJ databases">
        <authorList>
            <person name="Partida-Martinez L."/>
            <person name="Huntemann M."/>
            <person name="Clum A."/>
            <person name="Wang J."/>
            <person name="Palaniappan K."/>
            <person name="Ritter S."/>
            <person name="Chen I.-M."/>
            <person name="Stamatis D."/>
            <person name="Reddy T."/>
            <person name="O'Malley R."/>
            <person name="Daum C."/>
            <person name="Shapiro N."/>
            <person name="Ivanova N."/>
            <person name="Kyrpides N."/>
            <person name="Woyke T."/>
        </authorList>
    </citation>
    <scope>NUCLEOTIDE SEQUENCE [LARGE SCALE GENOMIC DNA]</scope>
    <source>
        <strain evidence="3 4">AS3.13</strain>
    </source>
</reference>
<protein>
    <submittedName>
        <fullName evidence="3">Uncharacterized protein</fullName>
    </submittedName>
</protein>
<gene>
    <name evidence="3" type="ORF">F4693_002135</name>
    <name evidence="2" type="ORF">FHS97_002089</name>
</gene>
<feature type="signal peptide" evidence="1">
    <location>
        <begin position="1"/>
        <end position="29"/>
    </location>
</feature>
<evidence type="ECO:0000313" key="5">
    <source>
        <dbReference type="Proteomes" id="UP000560131"/>
    </source>
</evidence>
<sequence>MSGKSMTRGAAALLLASTTVALPLAPAVAQETRVAVDVTAGGAYSTNPFLVRDGGEGAASTELAITPQLSFVDERNQASLVARYRRSDYLTRYSAAEAYGFSALARRAMSARLNLRADVSYDSSIIGQNGLGLVGAVNPNPIPGPDLGTPDISLIGLNQRQNAVAAAFGADYRLSTRDTVTGQVSINRVSYGDGGNAFLLSSRTAAATIGYSRSLSERLSVGAQGSGTWIDYDNPGYSGHTYAPQGTLTYQLSPRVNLSGGLGAVFVSSTTPAGTVTATGLSANFNGCRDGGRSVQCLRAYSDAQPTGLGDVSRRYGAAADYSYQLREFDVVRASIEYSRLNTTSNTTLQAPRTDFVSGQASYERSFTRRIFAGASVGYRHANGRGFGSPSDVTFRLFLRTRLGDIR</sequence>
<keyword evidence="5" id="KW-1185">Reference proteome</keyword>
<dbReference type="Proteomes" id="UP000560131">
    <property type="component" value="Unassembled WGS sequence"/>
</dbReference>
<dbReference type="Proteomes" id="UP000522313">
    <property type="component" value="Unassembled WGS sequence"/>
</dbReference>
<reference evidence="2 5" key="1">
    <citation type="submission" date="2020-08" db="EMBL/GenBank/DDBJ databases">
        <title>Genomic Encyclopedia of Type Strains, Phase IV (KMG-IV): sequencing the most valuable type-strain genomes for metagenomic binning, comparative biology and taxonomic classification.</title>
        <authorList>
            <person name="Goeker M."/>
        </authorList>
    </citation>
    <scope>NUCLEOTIDE SEQUENCE [LARGE SCALE GENOMIC DNA]</scope>
    <source>
        <strain evidence="2 5">DSM 101535</strain>
    </source>
</reference>
<dbReference type="RefSeq" id="WP_344690613.1">
    <property type="nucleotide sequence ID" value="NZ_BAABAR010000020.1"/>
</dbReference>
<dbReference type="EMBL" id="JACIJN010000006">
    <property type="protein sequence ID" value="MBB5726153.1"/>
    <property type="molecule type" value="Genomic_DNA"/>
</dbReference>
<dbReference type="EMBL" id="JACHBT010000010">
    <property type="protein sequence ID" value="MBB6505148.1"/>
    <property type="molecule type" value="Genomic_DNA"/>
</dbReference>
<evidence type="ECO:0000313" key="4">
    <source>
        <dbReference type="Proteomes" id="UP000522313"/>
    </source>
</evidence>
<name>A0A7X0JCL2_9SPHN</name>
<dbReference type="SUPFAM" id="SSF56935">
    <property type="entry name" value="Porins"/>
    <property type="match status" value="1"/>
</dbReference>
<proteinExistence type="predicted"/>